<keyword evidence="4" id="KW-1185">Reference proteome</keyword>
<proteinExistence type="predicted"/>
<evidence type="ECO:0000256" key="1">
    <source>
        <dbReference type="ARBA" id="ARBA00022741"/>
    </source>
</evidence>
<dbReference type="GO" id="GO:0005525">
    <property type="term" value="F:GTP binding"/>
    <property type="evidence" value="ECO:0007669"/>
    <property type="project" value="UniProtKB-KW"/>
</dbReference>
<dbReference type="Gene3D" id="3.40.50.300">
    <property type="entry name" value="P-loop containing nucleotide triphosphate hydrolases"/>
    <property type="match status" value="1"/>
</dbReference>
<keyword evidence="1" id="KW-0547">Nucleotide-binding</keyword>
<protein>
    <submittedName>
        <fullName evidence="3">Uncharacterized protein</fullName>
    </submittedName>
</protein>
<organism evidence="3 4">
    <name type="scientific">Colletotrichum navitas</name>
    <dbReference type="NCBI Taxonomy" id="681940"/>
    <lineage>
        <taxon>Eukaryota</taxon>
        <taxon>Fungi</taxon>
        <taxon>Dikarya</taxon>
        <taxon>Ascomycota</taxon>
        <taxon>Pezizomycotina</taxon>
        <taxon>Sordariomycetes</taxon>
        <taxon>Hypocreomycetidae</taxon>
        <taxon>Glomerellales</taxon>
        <taxon>Glomerellaceae</taxon>
        <taxon>Colletotrichum</taxon>
        <taxon>Colletotrichum graminicola species complex</taxon>
    </lineage>
</organism>
<comment type="caution">
    <text evidence="3">The sequence shown here is derived from an EMBL/GenBank/DDBJ whole genome shotgun (WGS) entry which is preliminary data.</text>
</comment>
<dbReference type="SUPFAM" id="SSF52540">
    <property type="entry name" value="P-loop containing nucleoside triphosphate hydrolases"/>
    <property type="match status" value="1"/>
</dbReference>
<dbReference type="Pfam" id="PF00025">
    <property type="entry name" value="Arf"/>
    <property type="match status" value="1"/>
</dbReference>
<name>A0AAD8UZS8_9PEZI</name>
<gene>
    <name evidence="3" type="ORF">LY79DRAFT_393610</name>
</gene>
<dbReference type="InterPro" id="IPR027417">
    <property type="entry name" value="P-loop_NTPase"/>
</dbReference>
<evidence type="ECO:0000256" key="2">
    <source>
        <dbReference type="ARBA" id="ARBA00023134"/>
    </source>
</evidence>
<dbReference type="AlphaFoldDB" id="A0AAD8UZS8"/>
<dbReference type="EMBL" id="JAHLJV010000082">
    <property type="protein sequence ID" value="KAK1573972.1"/>
    <property type="molecule type" value="Genomic_DNA"/>
</dbReference>
<dbReference type="GeneID" id="85437191"/>
<dbReference type="InterPro" id="IPR006689">
    <property type="entry name" value="Small_GTPase_ARF/SAR"/>
</dbReference>
<evidence type="ECO:0000313" key="4">
    <source>
        <dbReference type="Proteomes" id="UP001230504"/>
    </source>
</evidence>
<evidence type="ECO:0000313" key="3">
    <source>
        <dbReference type="EMBL" id="KAK1573972.1"/>
    </source>
</evidence>
<reference evidence="3" key="1">
    <citation type="submission" date="2021-06" db="EMBL/GenBank/DDBJ databases">
        <title>Comparative genomics, transcriptomics and evolutionary studies reveal genomic signatures of adaptation to plant cell wall in hemibiotrophic fungi.</title>
        <authorList>
            <consortium name="DOE Joint Genome Institute"/>
            <person name="Baroncelli R."/>
            <person name="Diaz J.F."/>
            <person name="Benocci T."/>
            <person name="Peng M."/>
            <person name="Battaglia E."/>
            <person name="Haridas S."/>
            <person name="Andreopoulos W."/>
            <person name="Labutti K."/>
            <person name="Pangilinan J."/>
            <person name="Floch G.L."/>
            <person name="Makela M.R."/>
            <person name="Henrissat B."/>
            <person name="Grigoriev I.V."/>
            <person name="Crouch J.A."/>
            <person name="De Vries R.P."/>
            <person name="Sukno S.A."/>
            <person name="Thon M.R."/>
        </authorList>
    </citation>
    <scope>NUCLEOTIDE SEQUENCE</scope>
    <source>
        <strain evidence="3">CBS 125086</strain>
    </source>
</reference>
<sequence length="189" mass="21567">MSTDDLAAKTPLLLKTFQTGRDINSSFLVPSVCFAALPRRPSFPRARRLNKETFTFKNGSTYELMSFGGCTRFGTPWTNSRPQTADFVLLVVRVIDRDRLVEAAEELSRSMSFIQHQTKCHDMWVLLNKQDLATGTEREDCVDDARQRLAAVTRQWADDWTVRIVHTPGLSAHTAEERRDQITLRYSGN</sequence>
<accession>A0AAD8UZS8</accession>
<dbReference type="Proteomes" id="UP001230504">
    <property type="component" value="Unassembled WGS sequence"/>
</dbReference>
<keyword evidence="2" id="KW-0342">GTP-binding</keyword>
<dbReference type="RefSeq" id="XP_060409534.1">
    <property type="nucleotide sequence ID" value="XM_060552951.1"/>
</dbReference>
<dbReference type="GO" id="GO:0003924">
    <property type="term" value="F:GTPase activity"/>
    <property type="evidence" value="ECO:0007669"/>
    <property type="project" value="InterPro"/>
</dbReference>